<dbReference type="EMBL" id="VSSQ01015049">
    <property type="protein sequence ID" value="MPM54965.1"/>
    <property type="molecule type" value="Genomic_DNA"/>
</dbReference>
<sequence length="486" mass="52529">MTLDGIKKTLTFSEKTYLSSQDVVNELNSLLSASFGAGRVDLSLNNDSVTLSSKNSILSISLTETAENNPTGILDFGGYATNRLDLVSALASSGFSSSPASDPDTGIAFKINGVSFSFSSDDSVSKIMNGINSSSAGIKVSYSQLEDKFTLVSDDTGVASSVSFEDTAGSLMNSMFGTGVLKSGTDAVIKLNMYGSSEPSDQITVTRSTNAFDLNGSTVKLLGKAAGDTAENISIGLNYDVDSIADKISSFISDYNELLGSLTTLTSEKVYKDYDPLTDDEKEKLSENEIKTWTEQAKSGTLRNDTYLTSIETDLRSSIYSTISGLGSLSSIGITTGLYSEKGKLYIDKDKLRAALSKDAEGTLEMFTKESDISYSLYSTPEQQETRFNENGVLSRISDIIKKNLSNVGKKGALITLVGSPDSSYNAETEYSKRINALDTKIDFMEEKLTSEEDRYWRQFTTMESATAKMNSQSSYITQLFSSNKN</sequence>
<dbReference type="Pfam" id="PF07195">
    <property type="entry name" value="FliD_C"/>
    <property type="match status" value="1"/>
</dbReference>
<evidence type="ECO:0000259" key="1">
    <source>
        <dbReference type="Pfam" id="PF07195"/>
    </source>
</evidence>
<proteinExistence type="predicted"/>
<organism evidence="2">
    <name type="scientific">bioreactor metagenome</name>
    <dbReference type="NCBI Taxonomy" id="1076179"/>
    <lineage>
        <taxon>unclassified sequences</taxon>
        <taxon>metagenomes</taxon>
        <taxon>ecological metagenomes</taxon>
    </lineage>
</organism>
<dbReference type="GO" id="GO:0071973">
    <property type="term" value="P:bacterial-type flagellum-dependent cell motility"/>
    <property type="evidence" value="ECO:0007669"/>
    <property type="project" value="TreeGrafter"/>
</dbReference>
<feature type="domain" description="Flagellar hook-associated protein 2 C-terminal" evidence="1">
    <location>
        <begin position="185"/>
        <end position="472"/>
    </location>
</feature>
<evidence type="ECO:0000313" key="2">
    <source>
        <dbReference type="EMBL" id="MPM54965.1"/>
    </source>
</evidence>
<comment type="caution">
    <text evidence="2">The sequence shown here is derived from an EMBL/GenBank/DDBJ whole genome shotgun (WGS) entry which is preliminary data.</text>
</comment>
<reference evidence="2" key="1">
    <citation type="submission" date="2019-08" db="EMBL/GenBank/DDBJ databases">
        <authorList>
            <person name="Kucharzyk K."/>
            <person name="Murdoch R.W."/>
            <person name="Higgins S."/>
            <person name="Loffler F."/>
        </authorList>
    </citation>
    <scope>NUCLEOTIDE SEQUENCE</scope>
</reference>
<dbReference type="GO" id="GO:0007155">
    <property type="term" value="P:cell adhesion"/>
    <property type="evidence" value="ECO:0007669"/>
    <property type="project" value="InterPro"/>
</dbReference>
<dbReference type="AlphaFoldDB" id="A0A645ANZ8"/>
<dbReference type="InterPro" id="IPR010809">
    <property type="entry name" value="FliD_C"/>
</dbReference>
<dbReference type="InterPro" id="IPR040026">
    <property type="entry name" value="FliD"/>
</dbReference>
<protein>
    <recommendedName>
        <fullName evidence="1">Flagellar hook-associated protein 2 C-terminal domain-containing protein</fullName>
    </recommendedName>
</protein>
<dbReference type="GO" id="GO:0009421">
    <property type="term" value="C:bacterial-type flagellum filament cap"/>
    <property type="evidence" value="ECO:0007669"/>
    <property type="project" value="InterPro"/>
</dbReference>
<dbReference type="PANTHER" id="PTHR30288">
    <property type="entry name" value="FLAGELLAR CAP/ASSEMBLY PROTEIN FLID"/>
    <property type="match status" value="1"/>
</dbReference>
<name>A0A645ANZ8_9ZZZZ</name>
<accession>A0A645ANZ8</accession>
<dbReference type="PANTHER" id="PTHR30288:SF0">
    <property type="entry name" value="FLAGELLAR HOOK-ASSOCIATED PROTEIN 2"/>
    <property type="match status" value="1"/>
</dbReference>
<gene>
    <name evidence="2" type="ORF">SDC9_101748</name>
</gene>